<organism evidence="1 2">
    <name type="scientific">Dentipellis fragilis</name>
    <dbReference type="NCBI Taxonomy" id="205917"/>
    <lineage>
        <taxon>Eukaryota</taxon>
        <taxon>Fungi</taxon>
        <taxon>Dikarya</taxon>
        <taxon>Basidiomycota</taxon>
        <taxon>Agaricomycotina</taxon>
        <taxon>Agaricomycetes</taxon>
        <taxon>Russulales</taxon>
        <taxon>Hericiaceae</taxon>
        <taxon>Dentipellis</taxon>
    </lineage>
</organism>
<name>A0A4Y9XLZ3_9AGAM</name>
<dbReference type="Proteomes" id="UP000298327">
    <property type="component" value="Unassembled WGS sequence"/>
</dbReference>
<dbReference type="EMBL" id="SEOQ01001712">
    <property type="protein sequence ID" value="TFY50752.1"/>
    <property type="molecule type" value="Genomic_DNA"/>
</dbReference>
<reference evidence="1 2" key="1">
    <citation type="submission" date="2019-02" db="EMBL/GenBank/DDBJ databases">
        <title>Genome sequencing of the rare red list fungi Dentipellis fragilis.</title>
        <authorList>
            <person name="Buettner E."/>
            <person name="Kellner H."/>
        </authorList>
    </citation>
    <scope>NUCLEOTIDE SEQUENCE [LARGE SCALE GENOMIC DNA]</scope>
    <source>
        <strain evidence="1 2">DSM 105465</strain>
    </source>
</reference>
<comment type="caution">
    <text evidence="1">The sequence shown here is derived from an EMBL/GenBank/DDBJ whole genome shotgun (WGS) entry which is preliminary data.</text>
</comment>
<dbReference type="AlphaFoldDB" id="A0A4Y9XLZ3"/>
<accession>A0A4Y9XLZ3</accession>
<proteinExistence type="predicted"/>
<keyword evidence="2" id="KW-1185">Reference proteome</keyword>
<protein>
    <submittedName>
        <fullName evidence="1">Uncharacterized protein</fullName>
    </submittedName>
</protein>
<evidence type="ECO:0000313" key="1">
    <source>
        <dbReference type="EMBL" id="TFY50752.1"/>
    </source>
</evidence>
<gene>
    <name evidence="1" type="ORF">EVG20_g11350</name>
</gene>
<sequence length="531" mass="56958">MSTLDALARIDRRVRLFETSLIIESSKLLWAAIAWPNFTPPSAGLSLPDEHSALGQPEYGKLKGVLLESCSHHPAMSISTVRLACEASACACRLGPVPRDPGICAIADRVVLFVDGAIDLMDRTSFPRDLAAHRARSRDIGRALGARSAWEVEESASCGSPADLRGQDFLVKKPSCAPRAKWRRSAIARLGTGCARCANAAGLDAAVGWTLDAGHPKSDAGFTLQRGWWTRCHTAGVQQGHDKVVGHVISLAEIGHQSSLRAGLGTSVRHALWDECGGWTVELTEGEAQDGGASCLKRERTRASPGRGPLASGRWPSRLTRANRGWMPELVKVAVGHITSRAGQGRTLEPFEGEAQDGRVTRLKGGCARQALGEDPALTVVGHVISRVGGGWTLELTEGESQSAGAACLKGKLFCAYRRKTDIEPWGEEVRCASATQSERELTRARIRSRHRNAGWSITERHSWMADAPVGALTTIPAIEEMYCAASALPDHEKCLVVARITASSVSFSSLRPSKGVDIILLFLLAEAAPL</sequence>
<evidence type="ECO:0000313" key="2">
    <source>
        <dbReference type="Proteomes" id="UP000298327"/>
    </source>
</evidence>